<evidence type="ECO:0000313" key="2">
    <source>
        <dbReference type="Proteomes" id="UP001597460"/>
    </source>
</evidence>
<gene>
    <name evidence="1" type="ORF">ACFSVN_08145</name>
</gene>
<sequence length="126" mass="15048">MSYEAKFIYESYLLSIEFNEEGLIQDIEQLIEFDQIPENTGNAINSYFNDQYTKFKITRIQRQYSGGDELTKSFLDGDFEKLTIRYELEVEAQNKKELGAFEFLFNKNGQFLQKRKIVRRSLDNIW</sequence>
<accession>A0ABW5JM21</accession>
<organism evidence="1 2">
    <name type="scientific">Gracilimonas halophila</name>
    <dbReference type="NCBI Taxonomy" id="1834464"/>
    <lineage>
        <taxon>Bacteria</taxon>
        <taxon>Pseudomonadati</taxon>
        <taxon>Balneolota</taxon>
        <taxon>Balneolia</taxon>
        <taxon>Balneolales</taxon>
        <taxon>Balneolaceae</taxon>
        <taxon>Gracilimonas</taxon>
    </lineage>
</organism>
<dbReference type="EMBL" id="JBHULI010000024">
    <property type="protein sequence ID" value="MFD2532412.1"/>
    <property type="molecule type" value="Genomic_DNA"/>
</dbReference>
<keyword evidence="2" id="KW-1185">Reference proteome</keyword>
<protein>
    <submittedName>
        <fullName evidence="1">Uncharacterized protein</fullName>
    </submittedName>
</protein>
<proteinExistence type="predicted"/>
<evidence type="ECO:0000313" key="1">
    <source>
        <dbReference type="EMBL" id="MFD2532412.1"/>
    </source>
</evidence>
<dbReference type="Gene3D" id="3.10.450.360">
    <property type="match status" value="1"/>
</dbReference>
<dbReference type="RefSeq" id="WP_390300843.1">
    <property type="nucleotide sequence ID" value="NZ_JBHULI010000024.1"/>
</dbReference>
<reference evidence="2" key="1">
    <citation type="journal article" date="2019" name="Int. J. Syst. Evol. Microbiol.">
        <title>The Global Catalogue of Microorganisms (GCM) 10K type strain sequencing project: providing services to taxonomists for standard genome sequencing and annotation.</title>
        <authorList>
            <consortium name="The Broad Institute Genomics Platform"/>
            <consortium name="The Broad Institute Genome Sequencing Center for Infectious Disease"/>
            <person name="Wu L."/>
            <person name="Ma J."/>
        </authorList>
    </citation>
    <scope>NUCLEOTIDE SEQUENCE [LARGE SCALE GENOMIC DNA]</scope>
    <source>
        <strain evidence="2">KCTC 52042</strain>
    </source>
</reference>
<comment type="caution">
    <text evidence="1">The sequence shown here is derived from an EMBL/GenBank/DDBJ whole genome shotgun (WGS) entry which is preliminary data.</text>
</comment>
<name>A0ABW5JM21_9BACT</name>
<dbReference type="Proteomes" id="UP001597460">
    <property type="component" value="Unassembled WGS sequence"/>
</dbReference>
<dbReference type="SUPFAM" id="SSF160574">
    <property type="entry name" value="BT0923-like"/>
    <property type="match status" value="1"/>
</dbReference>